<reference evidence="4 5" key="1">
    <citation type="submission" date="2019-06" db="EMBL/GenBank/DDBJ databases">
        <title>Sequencing the genomes of 1000 actinobacteria strains.</title>
        <authorList>
            <person name="Klenk H.-P."/>
        </authorList>
    </citation>
    <scope>NUCLEOTIDE SEQUENCE [LARGE SCALE GENOMIC DNA]</scope>
    <source>
        <strain evidence="4 5">DSM 45671</strain>
    </source>
</reference>
<dbReference type="GO" id="GO:0080120">
    <property type="term" value="P:CAAX-box protein maturation"/>
    <property type="evidence" value="ECO:0007669"/>
    <property type="project" value="UniProtKB-ARBA"/>
</dbReference>
<evidence type="ECO:0000256" key="1">
    <source>
        <dbReference type="SAM" id="MobiDB-lite"/>
    </source>
</evidence>
<evidence type="ECO:0000259" key="3">
    <source>
        <dbReference type="Pfam" id="PF02517"/>
    </source>
</evidence>
<comment type="caution">
    <text evidence="4">The sequence shown here is derived from an EMBL/GenBank/DDBJ whole genome shotgun (WGS) entry which is preliminary data.</text>
</comment>
<dbReference type="RefSeq" id="WP_246170419.1">
    <property type="nucleotide sequence ID" value="NZ_VIWU01000001.1"/>
</dbReference>
<dbReference type="AlphaFoldDB" id="A0A561SRC4"/>
<feature type="region of interest" description="Disordered" evidence="1">
    <location>
        <begin position="1"/>
        <end position="22"/>
    </location>
</feature>
<gene>
    <name evidence="4" type="ORF">FHX44_113323</name>
</gene>
<feature type="transmembrane region" description="Helical" evidence="2">
    <location>
        <begin position="29"/>
        <end position="47"/>
    </location>
</feature>
<accession>A0A561SRC4</accession>
<dbReference type="GO" id="GO:0004175">
    <property type="term" value="F:endopeptidase activity"/>
    <property type="evidence" value="ECO:0007669"/>
    <property type="project" value="UniProtKB-ARBA"/>
</dbReference>
<feature type="transmembrane region" description="Helical" evidence="2">
    <location>
        <begin position="242"/>
        <end position="263"/>
    </location>
</feature>
<evidence type="ECO:0000313" key="4">
    <source>
        <dbReference type="EMBL" id="TWF77414.1"/>
    </source>
</evidence>
<keyword evidence="5" id="KW-1185">Reference proteome</keyword>
<evidence type="ECO:0000313" key="5">
    <source>
        <dbReference type="Proteomes" id="UP000321261"/>
    </source>
</evidence>
<dbReference type="Pfam" id="PF02517">
    <property type="entry name" value="Rce1-like"/>
    <property type="match status" value="1"/>
</dbReference>
<name>A0A561SRC4_9PSEU</name>
<organism evidence="4 5">
    <name type="scientific">Pseudonocardia hierapolitana</name>
    <dbReference type="NCBI Taxonomy" id="1128676"/>
    <lineage>
        <taxon>Bacteria</taxon>
        <taxon>Bacillati</taxon>
        <taxon>Actinomycetota</taxon>
        <taxon>Actinomycetes</taxon>
        <taxon>Pseudonocardiales</taxon>
        <taxon>Pseudonocardiaceae</taxon>
        <taxon>Pseudonocardia</taxon>
    </lineage>
</organism>
<keyword evidence="2" id="KW-0812">Transmembrane</keyword>
<dbReference type="InterPro" id="IPR003675">
    <property type="entry name" value="Rce1/LyrA-like_dom"/>
</dbReference>
<feature type="domain" description="CAAX prenyl protease 2/Lysostaphin resistance protein A-like" evidence="3">
    <location>
        <begin position="163"/>
        <end position="254"/>
    </location>
</feature>
<sequence length="271" mass="29107">MTRSTTVRDWIAPPPPGTAPLTDPRTRRLVGLEVLVVLSVTLGLSAVRSGLSLLDALLQPVPLNEQQVALNAPAAELGLIDLALQLTRVLQLVGWGALGAYLLLRAGFAMRDVGLDRRRPGRDALGSAGLAALIGIPGLGLYLFARAIGVSVTIAPTTLDDTWWRVPVLLASAAANSWAEEVVMVAYLITRLRQLGWSENRSLLVQALLRGSYHLYQGLGGFVGNIVMGLVFGRVWQRTNRLWMLVGGHALIDIVAFLGYAALSGHVSWLP</sequence>
<keyword evidence="2" id="KW-1133">Transmembrane helix</keyword>
<evidence type="ECO:0000256" key="2">
    <source>
        <dbReference type="SAM" id="Phobius"/>
    </source>
</evidence>
<feature type="transmembrane region" description="Helical" evidence="2">
    <location>
        <begin position="125"/>
        <end position="148"/>
    </location>
</feature>
<protein>
    <recommendedName>
        <fullName evidence="3">CAAX prenyl protease 2/Lysostaphin resistance protein A-like domain-containing protein</fullName>
    </recommendedName>
</protein>
<feature type="transmembrane region" description="Helical" evidence="2">
    <location>
        <begin position="86"/>
        <end position="104"/>
    </location>
</feature>
<feature type="transmembrane region" description="Helical" evidence="2">
    <location>
        <begin position="213"/>
        <end position="236"/>
    </location>
</feature>
<keyword evidence="2" id="KW-0472">Membrane</keyword>
<dbReference type="Proteomes" id="UP000321261">
    <property type="component" value="Unassembled WGS sequence"/>
</dbReference>
<proteinExistence type="predicted"/>
<dbReference type="EMBL" id="VIWU01000001">
    <property type="protein sequence ID" value="TWF77414.1"/>
    <property type="molecule type" value="Genomic_DNA"/>
</dbReference>